<dbReference type="OrthoDB" id="9806388at2"/>
<dbReference type="Proteomes" id="UP000254792">
    <property type="component" value="Chromosome"/>
</dbReference>
<name>A0A345Z350_9MOLU</name>
<evidence type="ECO:0000313" key="9">
    <source>
        <dbReference type="EMBL" id="AXK51029.1"/>
    </source>
</evidence>
<dbReference type="GO" id="GO:0046872">
    <property type="term" value="F:metal ion binding"/>
    <property type="evidence" value="ECO:0007669"/>
    <property type="project" value="UniProtKB-UniRule"/>
</dbReference>
<comment type="similarity">
    <text evidence="6">Belongs to the peptidase M24A family. Methionine aminopeptidase type 1 subfamily.</text>
</comment>
<keyword evidence="2 6" id="KW-0031">Aminopeptidase</keyword>
<dbReference type="InterPro" id="IPR002467">
    <property type="entry name" value="Pept_M24A_MAP1"/>
</dbReference>
<dbReference type="HAMAP" id="MF_01974">
    <property type="entry name" value="MetAP_1"/>
    <property type="match status" value="1"/>
</dbReference>
<evidence type="ECO:0000313" key="10">
    <source>
        <dbReference type="Proteomes" id="UP000254792"/>
    </source>
</evidence>
<dbReference type="GO" id="GO:0070006">
    <property type="term" value="F:metalloaminopeptidase activity"/>
    <property type="evidence" value="ECO:0007669"/>
    <property type="project" value="UniProtKB-UniRule"/>
</dbReference>
<evidence type="ECO:0000256" key="3">
    <source>
        <dbReference type="ARBA" id="ARBA00022670"/>
    </source>
</evidence>
<evidence type="ECO:0000256" key="1">
    <source>
        <dbReference type="ARBA" id="ARBA00002521"/>
    </source>
</evidence>
<dbReference type="InterPro" id="IPR036005">
    <property type="entry name" value="Creatinase/aminopeptidase-like"/>
</dbReference>
<evidence type="ECO:0000256" key="5">
    <source>
        <dbReference type="ARBA" id="ARBA00022801"/>
    </source>
</evidence>
<evidence type="ECO:0000256" key="4">
    <source>
        <dbReference type="ARBA" id="ARBA00022723"/>
    </source>
</evidence>
<dbReference type="GO" id="GO:0004239">
    <property type="term" value="F:initiator methionyl aminopeptidase activity"/>
    <property type="evidence" value="ECO:0007669"/>
    <property type="project" value="UniProtKB-UniRule"/>
</dbReference>
<evidence type="ECO:0000256" key="7">
    <source>
        <dbReference type="RuleBase" id="RU003653"/>
    </source>
</evidence>
<comment type="subunit">
    <text evidence="6">Monomer.</text>
</comment>
<dbReference type="InterPro" id="IPR000994">
    <property type="entry name" value="Pept_M24"/>
</dbReference>
<gene>
    <name evidence="6 9" type="primary">map</name>
    <name evidence="9" type="ORF">SALLE_v1c03550</name>
</gene>
<protein>
    <recommendedName>
        <fullName evidence="6 7">Methionine aminopeptidase</fullName>
        <shortName evidence="6">MAP</shortName>
        <shortName evidence="6">MetAP</shortName>
        <ecNumber evidence="6 7">3.4.11.18</ecNumber>
    </recommendedName>
    <alternativeName>
        <fullName evidence="6">Peptidase M</fullName>
    </alternativeName>
</protein>
<comment type="function">
    <text evidence="1 6">Removes the N-terminal methionine from nascent proteins. The N-terminal methionine is often cleaved when the second residue in the primary sequence is small and uncharged (Met-Ala-, Cys, Gly, Pro, Ser, Thr, or Val). Requires deformylation of the N(alpha)-formylated initiator methionine before it can be hydrolyzed.</text>
</comment>
<feature type="binding site" evidence="6">
    <location>
        <position position="169"/>
    </location>
    <ligand>
        <name>a divalent metal cation</name>
        <dbReference type="ChEBI" id="CHEBI:60240"/>
        <label>2</label>
        <note>catalytic</note>
    </ligand>
</feature>
<dbReference type="NCBIfam" id="TIGR00500">
    <property type="entry name" value="met_pdase_I"/>
    <property type="match status" value="1"/>
</dbReference>
<dbReference type="AlphaFoldDB" id="A0A345Z350"/>
<sequence length="251" mass="27436">MVSIKSSSEISKMKIAGKILGQALKMLEEMIKPGINCLDLDKAFLEFITSKGCTSNFFGYYDYPAHICVSINEQLIHGIPQNRTIQDGDIVSIDTGCVYEGYHADAAITKICGMPKNEKDIKLVNDTKKSLELAIEQVRDGVRIGTISATVQKFIEQNGFQLPTDFAGHGIGTAMHEDPLIPNTGVADTGMRLKAGMTICIEPMVQVSTSKTITAKDNWTVISADNSMAAHFEHTILVTEEGCEILTLFKD</sequence>
<dbReference type="GO" id="GO:0005829">
    <property type="term" value="C:cytosol"/>
    <property type="evidence" value="ECO:0007669"/>
    <property type="project" value="TreeGrafter"/>
</dbReference>
<feature type="binding site" evidence="6">
    <location>
        <position position="77"/>
    </location>
    <ligand>
        <name>substrate</name>
    </ligand>
</feature>
<dbReference type="PANTHER" id="PTHR43330">
    <property type="entry name" value="METHIONINE AMINOPEPTIDASE"/>
    <property type="match status" value="1"/>
</dbReference>
<evidence type="ECO:0000259" key="8">
    <source>
        <dbReference type="Pfam" id="PF00557"/>
    </source>
</evidence>
<dbReference type="EMBL" id="CP031376">
    <property type="protein sequence ID" value="AXK51029.1"/>
    <property type="molecule type" value="Genomic_DNA"/>
</dbReference>
<feature type="binding site" evidence="6">
    <location>
        <position position="105"/>
    </location>
    <ligand>
        <name>a divalent metal cation</name>
        <dbReference type="ChEBI" id="CHEBI:60240"/>
        <label>1</label>
    </ligand>
</feature>
<feature type="binding site" evidence="6">
    <location>
        <position position="176"/>
    </location>
    <ligand>
        <name>substrate</name>
    </ligand>
</feature>
<accession>A0A345Z350</accession>
<evidence type="ECO:0000256" key="6">
    <source>
        <dbReference type="HAMAP-Rule" id="MF_01974"/>
    </source>
</evidence>
<keyword evidence="10" id="KW-1185">Reference proteome</keyword>
<dbReference type="PANTHER" id="PTHR43330:SF27">
    <property type="entry name" value="METHIONINE AMINOPEPTIDASE"/>
    <property type="match status" value="1"/>
</dbReference>
<dbReference type="SUPFAM" id="SSF55920">
    <property type="entry name" value="Creatinase/aminopeptidase"/>
    <property type="match status" value="1"/>
</dbReference>
<comment type="catalytic activity">
    <reaction evidence="6 7">
        <text>Release of N-terminal amino acids, preferentially methionine, from peptides and arylamides.</text>
        <dbReference type="EC" id="3.4.11.18"/>
    </reaction>
</comment>
<feature type="binding site" evidence="6">
    <location>
        <position position="202"/>
    </location>
    <ligand>
        <name>a divalent metal cation</name>
        <dbReference type="ChEBI" id="CHEBI:60240"/>
        <label>2</label>
        <note>catalytic</note>
    </ligand>
</feature>
<keyword evidence="4 6" id="KW-0479">Metal-binding</keyword>
<feature type="binding site" evidence="6">
    <location>
        <position position="105"/>
    </location>
    <ligand>
        <name>a divalent metal cation</name>
        <dbReference type="ChEBI" id="CHEBI:60240"/>
        <label>2</label>
        <note>catalytic</note>
    </ligand>
</feature>
<keyword evidence="5 6" id="KW-0378">Hydrolase</keyword>
<dbReference type="PRINTS" id="PR00599">
    <property type="entry name" value="MAPEPTIDASE"/>
</dbReference>
<feature type="domain" description="Peptidase M24" evidence="8">
    <location>
        <begin position="12"/>
        <end position="240"/>
    </location>
</feature>
<feature type="binding site" evidence="6">
    <location>
        <position position="94"/>
    </location>
    <ligand>
        <name>a divalent metal cation</name>
        <dbReference type="ChEBI" id="CHEBI:60240"/>
        <label>1</label>
    </ligand>
</feature>
<dbReference type="RefSeq" id="WP_115557943.1">
    <property type="nucleotide sequence ID" value="NZ_CP031376.1"/>
</dbReference>
<dbReference type="Gene3D" id="3.90.230.10">
    <property type="entry name" value="Creatinase/methionine aminopeptidase superfamily"/>
    <property type="match status" value="1"/>
</dbReference>
<organism evidence="9 10">
    <name type="scientific">Spiroplasma alleghenense</name>
    <dbReference type="NCBI Taxonomy" id="216931"/>
    <lineage>
        <taxon>Bacteria</taxon>
        <taxon>Bacillati</taxon>
        <taxon>Mycoplasmatota</taxon>
        <taxon>Mollicutes</taxon>
        <taxon>Entomoplasmatales</taxon>
        <taxon>Spiroplasmataceae</taxon>
        <taxon>Spiroplasma</taxon>
    </lineage>
</organism>
<proteinExistence type="inferred from homology"/>
<keyword evidence="3 6" id="KW-0645">Protease</keyword>
<dbReference type="CDD" id="cd01086">
    <property type="entry name" value="MetAP1"/>
    <property type="match status" value="1"/>
</dbReference>
<dbReference type="Pfam" id="PF00557">
    <property type="entry name" value="Peptidase_M24"/>
    <property type="match status" value="1"/>
</dbReference>
<reference evidence="9 10" key="1">
    <citation type="submission" date="2018-07" db="EMBL/GenBank/DDBJ databases">
        <title>Complete genome sequence of Spiroplasma alleghenense PLHS-1 (ATCC 51752).</title>
        <authorList>
            <person name="Chou L."/>
            <person name="Lee T.-Y."/>
            <person name="Tsai Y.-M."/>
            <person name="Kuo C.-H."/>
        </authorList>
    </citation>
    <scope>NUCLEOTIDE SEQUENCE [LARGE SCALE GENOMIC DNA]</scope>
    <source>
        <strain evidence="9 10">PLHS-1</strain>
    </source>
</reference>
<dbReference type="InterPro" id="IPR001714">
    <property type="entry name" value="Pept_M24_MAP"/>
</dbReference>
<feature type="binding site" evidence="6">
    <location>
        <position position="233"/>
    </location>
    <ligand>
        <name>a divalent metal cation</name>
        <dbReference type="ChEBI" id="CHEBI:60240"/>
        <label>1</label>
    </ligand>
</feature>
<dbReference type="EC" id="3.4.11.18" evidence="6 7"/>
<comment type="cofactor">
    <cofactor evidence="6">
        <name>Co(2+)</name>
        <dbReference type="ChEBI" id="CHEBI:48828"/>
    </cofactor>
    <cofactor evidence="6">
        <name>Zn(2+)</name>
        <dbReference type="ChEBI" id="CHEBI:29105"/>
    </cofactor>
    <cofactor evidence="6">
        <name>Mn(2+)</name>
        <dbReference type="ChEBI" id="CHEBI:29035"/>
    </cofactor>
    <cofactor evidence="6">
        <name>Fe(2+)</name>
        <dbReference type="ChEBI" id="CHEBI:29033"/>
    </cofactor>
    <text evidence="6">Binds 2 divalent metal cations per subunit. Has a high-affinity and a low affinity metal-binding site. The true nature of the physiological cofactor is under debate. The enzyme is active with cobalt, zinc, manganese or divalent iron ions. Most likely, methionine aminopeptidases function as mononuclear Fe(2+)-metalloproteases under physiological conditions, and the catalytically relevant metal-binding site has been assigned to the histidine-containing high-affinity site.</text>
</comment>
<dbReference type="KEGG" id="salx:SALLE_v1c03550"/>
<evidence type="ECO:0000256" key="2">
    <source>
        <dbReference type="ARBA" id="ARBA00022438"/>
    </source>
</evidence>
<feature type="binding site" evidence="6">
    <location>
        <position position="233"/>
    </location>
    <ligand>
        <name>a divalent metal cation</name>
        <dbReference type="ChEBI" id="CHEBI:60240"/>
        <label>2</label>
        <note>catalytic</note>
    </ligand>
</feature>
<dbReference type="GO" id="GO:0006508">
    <property type="term" value="P:proteolysis"/>
    <property type="evidence" value="ECO:0007669"/>
    <property type="project" value="UniProtKB-KW"/>
</dbReference>